<reference evidence="1 2" key="1">
    <citation type="submission" date="2018-09" db="EMBL/GenBank/DDBJ databases">
        <title>Genomic investigation of the strawberry pathogen Phytophthora fragariae indicates pathogenicity is determined by transcriptional variation in three key races.</title>
        <authorList>
            <person name="Adams T.M."/>
            <person name="Armitage A.D."/>
            <person name="Sobczyk M.K."/>
            <person name="Bates H.J."/>
            <person name="Dunwell J.M."/>
            <person name="Nellist C.F."/>
            <person name="Harrison R.J."/>
        </authorList>
    </citation>
    <scope>NUCLEOTIDE SEQUENCE [LARGE SCALE GENOMIC DNA]</scope>
    <source>
        <strain evidence="1 2">NOV-77</strain>
    </source>
</reference>
<dbReference type="AlphaFoldDB" id="A0A6G0SHC4"/>
<dbReference type="Proteomes" id="UP000486351">
    <property type="component" value="Unassembled WGS sequence"/>
</dbReference>
<evidence type="ECO:0000313" key="1">
    <source>
        <dbReference type="EMBL" id="KAE9359119.1"/>
    </source>
</evidence>
<name>A0A6G0SHC4_9STRA</name>
<protein>
    <submittedName>
        <fullName evidence="1">Uncharacterized protein</fullName>
    </submittedName>
</protein>
<organism evidence="1 2">
    <name type="scientific">Phytophthora fragariae</name>
    <dbReference type="NCBI Taxonomy" id="53985"/>
    <lineage>
        <taxon>Eukaryota</taxon>
        <taxon>Sar</taxon>
        <taxon>Stramenopiles</taxon>
        <taxon>Oomycota</taxon>
        <taxon>Peronosporomycetes</taxon>
        <taxon>Peronosporales</taxon>
        <taxon>Peronosporaceae</taxon>
        <taxon>Phytophthora</taxon>
    </lineage>
</organism>
<accession>A0A6G0SHC4</accession>
<dbReference type="EMBL" id="QXFY01000064">
    <property type="protein sequence ID" value="KAE9359119.1"/>
    <property type="molecule type" value="Genomic_DNA"/>
</dbReference>
<evidence type="ECO:0000313" key="2">
    <source>
        <dbReference type="Proteomes" id="UP000486351"/>
    </source>
</evidence>
<comment type="caution">
    <text evidence="1">The sequence shown here is derived from an EMBL/GenBank/DDBJ whole genome shotgun (WGS) entry which is preliminary data.</text>
</comment>
<sequence>MPSDTRWGSSLAYRQSVLKPENLLPQLVTERCFLTASTIPKKASRRAVFDFVTGKDLASELEKAVQVLEPLAKYQRRFEKDRAVPLDVFEMVLSLPDEIASEPLSASE</sequence>
<proteinExistence type="predicted"/>
<gene>
    <name evidence="1" type="ORF">PF008_g2375</name>
</gene>